<reference evidence="1" key="1">
    <citation type="submission" date="2022-08" db="UniProtKB">
        <authorList>
            <consortium name="EnsemblMetazoa"/>
        </authorList>
    </citation>
    <scope>IDENTIFICATION</scope>
    <source>
        <strain evidence="1">EBRO</strain>
    </source>
</reference>
<dbReference type="VEuPathDB" id="VectorBase:AATE006729"/>
<evidence type="ECO:0000313" key="1">
    <source>
        <dbReference type="EnsemblMetazoa" id="AATE006729-PA.1"/>
    </source>
</evidence>
<dbReference type="EnsemblMetazoa" id="AATE006729-RA">
    <property type="protein sequence ID" value="AATE006729-PA.1"/>
    <property type="gene ID" value="AATE006729"/>
</dbReference>
<accession>A0A182IWB8</accession>
<name>A0A182IWB8_ANOAO</name>
<protein>
    <submittedName>
        <fullName evidence="1">Uncharacterized protein</fullName>
    </submittedName>
</protein>
<organism evidence="1">
    <name type="scientific">Anopheles atroparvus</name>
    <name type="common">European mosquito</name>
    <dbReference type="NCBI Taxonomy" id="41427"/>
    <lineage>
        <taxon>Eukaryota</taxon>
        <taxon>Metazoa</taxon>
        <taxon>Ecdysozoa</taxon>
        <taxon>Arthropoda</taxon>
        <taxon>Hexapoda</taxon>
        <taxon>Insecta</taxon>
        <taxon>Pterygota</taxon>
        <taxon>Neoptera</taxon>
        <taxon>Endopterygota</taxon>
        <taxon>Diptera</taxon>
        <taxon>Nematocera</taxon>
        <taxon>Culicoidea</taxon>
        <taxon>Culicidae</taxon>
        <taxon>Anophelinae</taxon>
        <taxon>Anopheles</taxon>
    </lineage>
</organism>
<proteinExistence type="predicted"/>
<dbReference type="AlphaFoldDB" id="A0A182IWB8"/>
<sequence length="202" mass="22143">MDTLSTAKATSEERLHDVEERSNVYELGKHLDSDEGQGPRPNFCQKLSEVYEKFHSAAQRNPAAPFDIVRVTVCDLRQLDSGFRLAPGDSPPLGGVLTPVGLLCGRHTSPRLDGRSSGACTVVVFCVGARPDPSHSLDVHNLFERLAELWVEDGVNDGIDEAVHVAEPRGQDENRHAWPTILVELGAHCVHDVTGEKWHPAK</sequence>